<dbReference type="InterPro" id="IPR012337">
    <property type="entry name" value="RNaseH-like_sf"/>
</dbReference>
<dbReference type="Gene3D" id="3.90.1600.10">
    <property type="entry name" value="Palm domain of DNA polymerase"/>
    <property type="match status" value="1"/>
</dbReference>
<dbReference type="SUPFAM" id="SSF53098">
    <property type="entry name" value="Ribonuclease H-like"/>
    <property type="match status" value="1"/>
</dbReference>
<dbReference type="InterPro" id="IPR043502">
    <property type="entry name" value="DNA/RNA_pol_sf"/>
</dbReference>
<evidence type="ECO:0000313" key="10">
    <source>
        <dbReference type="EMBL" id="CAI9957933.1"/>
    </source>
</evidence>
<gene>
    <name evidence="10" type="ORF">HINF_LOCUS45578</name>
    <name evidence="11" type="ORF">HINF_LOCUS72198</name>
</gene>
<name>A0AA86QPW3_9EUKA</name>
<proteinExistence type="inferred from homology"/>
<keyword evidence="4" id="KW-0548">Nucleotidyltransferase</keyword>
<keyword evidence="7" id="KW-0238">DNA-binding</keyword>
<dbReference type="EC" id="2.7.7.7" evidence="2"/>
<dbReference type="Pfam" id="PF03175">
    <property type="entry name" value="DNA_pol_B_2"/>
    <property type="match status" value="1"/>
</dbReference>
<evidence type="ECO:0000256" key="4">
    <source>
        <dbReference type="ARBA" id="ARBA00022695"/>
    </source>
</evidence>
<accession>A0AA86QPW3</accession>
<dbReference type="PANTHER" id="PTHR48144">
    <property type="entry name" value="DNA-DIRECTED DNA POLYMERASE"/>
    <property type="match status" value="1"/>
</dbReference>
<comment type="similarity">
    <text evidence="1">Belongs to the DNA polymerase type-B family.</text>
</comment>
<feature type="domain" description="DNA-directed DNA polymerase family B mitochondria/virus" evidence="9">
    <location>
        <begin position="768"/>
        <end position="1211"/>
    </location>
</feature>
<protein>
    <recommendedName>
        <fullName evidence="2">DNA-directed DNA polymerase</fullName>
        <ecNumber evidence="2">2.7.7.7</ecNumber>
    </recommendedName>
</protein>
<dbReference type="InterPro" id="IPR036397">
    <property type="entry name" value="RNaseH_sf"/>
</dbReference>
<keyword evidence="5" id="KW-0235">DNA replication</keyword>
<comment type="catalytic activity">
    <reaction evidence="8">
        <text>DNA(n) + a 2'-deoxyribonucleoside 5'-triphosphate = DNA(n+1) + diphosphate</text>
        <dbReference type="Rhea" id="RHEA:22508"/>
        <dbReference type="Rhea" id="RHEA-COMP:17339"/>
        <dbReference type="Rhea" id="RHEA-COMP:17340"/>
        <dbReference type="ChEBI" id="CHEBI:33019"/>
        <dbReference type="ChEBI" id="CHEBI:61560"/>
        <dbReference type="ChEBI" id="CHEBI:173112"/>
        <dbReference type="EC" id="2.7.7.7"/>
    </reaction>
</comment>
<dbReference type="PANTHER" id="PTHR48144:SF2">
    <property type="entry name" value="DNA-DIRECTED DNA POLYMERASE"/>
    <property type="match status" value="1"/>
</dbReference>
<evidence type="ECO:0000256" key="2">
    <source>
        <dbReference type="ARBA" id="ARBA00012417"/>
    </source>
</evidence>
<comment type="caution">
    <text evidence="10">The sequence shown here is derived from an EMBL/GenBank/DDBJ whole genome shotgun (WGS) entry which is preliminary data.</text>
</comment>
<keyword evidence="12" id="KW-1185">Reference proteome</keyword>
<dbReference type="EMBL" id="CATOUU010000896">
    <property type="protein sequence ID" value="CAI9957933.1"/>
    <property type="molecule type" value="Genomic_DNA"/>
</dbReference>
<dbReference type="GO" id="GO:0003677">
    <property type="term" value="F:DNA binding"/>
    <property type="evidence" value="ECO:0007669"/>
    <property type="project" value="UniProtKB-KW"/>
</dbReference>
<sequence length="1392" mass="165795">MQTIKSADKQDFEILIKQLSDNSFSKGSQFYQSIQQFLEDKDQQLPDIDQEQLDRVLEVTKDTKRKVINEFRNMVIEFRKLIPNYKQSKYQIKHDNGTVYTLQRMNKKKFQQLYINFTKEKLQSKDFYEQLDTDKPFDISIFELKLLISTYQKETSNKKKLIAYTKYIEDHVIQDKYNQDITKEYFISNMNSKEHEVINKCFEFIKKSDRFDVQIKYDNNIENVQKKNVISKFINILKHCQYYHQIRVLIDPELYSISQKLVPLLVMKSFQIYLCYPDTYKIVNSQIFNFNIPICYTSPIDADSLFINDINKQDYHLTKNQTYLHKLVFEKETSNVIHHKNFNQFDGDSNRIMIKYHLDDIMKYYKGKFIRIYYRDEEDKTLIFVYPIKNRLISLIRNAIYKGVHLLENETTSDQELQRKMLHAYKIEILIAENVFNKNLLENEKRLDDIDKYLKEKQKKQLVKSIDLKTNKKNKGAYFNFINKIPQINLKRYQIGNNLEQHLELSRKAQCFIYALHMSGQYTNQEIQAILIQVQSNLQLFSLTQIKNIKHIGPMCIHVYQESNKQVRLMNIKGDIDDLRQQQKDVVHISLYREHYFIYDTNVEVSNFWLNNFQKYKTYQKYLDNTNIVQVRETSNNICVTTGKSQNDSITVIRMMHELNMFEEIKDYNEFNYEENSKQVISAPDNAQDYCSETKEFIEKENHFDKILYADTEAFTIDSEGKFIKHKCYLCVWADGDIIKSSRDVNGLVRYIDKCYIDERPVAKKNNLPDKQVLIYMHNLSYDCQFILKEQYQIEDMIQNNGKVLQFSFSIYSKQGLKIQFVFRDSYIMISKRLSELPEMFLSVEEQKTIQKEIMCYNYYTEERYVNNIGNIEEASKFISNHTKQEFISVLKKSDCMISDDCFDMQKYALFYCKQDVIVLQKCVQKFAQLLKENMDMNLFNYISISSLALSYQLKKQCFNKVYKVNGLLRQFLQQFVIGGRCMTAYNKKQILRFKKILDFDAVSLYPSAQYRTYYPAGKLYTLTPELIQHYNVKENLFQIEEKSSSKDQNTLYLEVKLFKGNDFIVRGFPLLSQKVEGVRQFTNNIDKENRYFVDTIGLQELVLRQNYKYEIVSGVYAKERDYTIQGVIKYMFEERVKCKKQKNPLQEIYKLMLNSSYGKTIEGDRNETVEIYEDLSQLYKKYDQINSIQQYGNKFCVKLEKECCEQTGYHHVGIQILSMSKRIMNEVMVLADDLGLNIYYQDTDSMQIQKNDLKILSKQFKKQYNRQLIGEQMGQFHSDFKSKSGKVAYGRDGIYISKKVYCVKLRVEKYDKKNEVKQFCYDFHVRMKGITGECITQKADELYGGDVIKLYEDLAKGVPIEFDLCSAKVFMKKQDDYSYMNLSEFKRTLQF</sequence>
<organism evidence="10">
    <name type="scientific">Hexamita inflata</name>
    <dbReference type="NCBI Taxonomy" id="28002"/>
    <lineage>
        <taxon>Eukaryota</taxon>
        <taxon>Metamonada</taxon>
        <taxon>Diplomonadida</taxon>
        <taxon>Hexamitidae</taxon>
        <taxon>Hexamitinae</taxon>
        <taxon>Hexamita</taxon>
    </lineage>
</organism>
<reference evidence="10" key="1">
    <citation type="submission" date="2023-06" db="EMBL/GenBank/DDBJ databases">
        <authorList>
            <person name="Kurt Z."/>
        </authorList>
    </citation>
    <scope>NUCLEOTIDE SEQUENCE</scope>
</reference>
<dbReference type="InterPro" id="IPR004868">
    <property type="entry name" value="DNA-dir_DNA_pol_B_mt/vir"/>
</dbReference>
<dbReference type="GO" id="GO:0006260">
    <property type="term" value="P:DNA replication"/>
    <property type="evidence" value="ECO:0007669"/>
    <property type="project" value="UniProtKB-KW"/>
</dbReference>
<dbReference type="EMBL" id="CAXDID020000568">
    <property type="protein sequence ID" value="CAL6103551.1"/>
    <property type="molecule type" value="Genomic_DNA"/>
</dbReference>
<evidence type="ECO:0000256" key="7">
    <source>
        <dbReference type="ARBA" id="ARBA00023125"/>
    </source>
</evidence>
<dbReference type="Gene3D" id="3.30.420.10">
    <property type="entry name" value="Ribonuclease H-like superfamily/Ribonuclease H"/>
    <property type="match status" value="1"/>
</dbReference>
<dbReference type="Proteomes" id="UP001642409">
    <property type="component" value="Unassembled WGS sequence"/>
</dbReference>
<evidence type="ECO:0000256" key="1">
    <source>
        <dbReference type="ARBA" id="ARBA00005755"/>
    </source>
</evidence>
<evidence type="ECO:0000256" key="5">
    <source>
        <dbReference type="ARBA" id="ARBA00022705"/>
    </source>
</evidence>
<evidence type="ECO:0000313" key="12">
    <source>
        <dbReference type="Proteomes" id="UP001642409"/>
    </source>
</evidence>
<evidence type="ECO:0000313" key="11">
    <source>
        <dbReference type="EMBL" id="CAL6103551.1"/>
    </source>
</evidence>
<dbReference type="InterPro" id="IPR023211">
    <property type="entry name" value="DNA_pol_palm_dom_sf"/>
</dbReference>
<keyword evidence="6" id="KW-0239">DNA-directed DNA polymerase</keyword>
<dbReference type="GO" id="GO:0000166">
    <property type="term" value="F:nucleotide binding"/>
    <property type="evidence" value="ECO:0007669"/>
    <property type="project" value="InterPro"/>
</dbReference>
<keyword evidence="3" id="KW-0808">Transferase</keyword>
<reference evidence="11 12" key="2">
    <citation type="submission" date="2024-07" db="EMBL/GenBank/DDBJ databases">
        <authorList>
            <person name="Akdeniz Z."/>
        </authorList>
    </citation>
    <scope>NUCLEOTIDE SEQUENCE [LARGE SCALE GENOMIC DNA]</scope>
</reference>
<evidence type="ECO:0000256" key="6">
    <source>
        <dbReference type="ARBA" id="ARBA00022932"/>
    </source>
</evidence>
<dbReference type="GO" id="GO:0003887">
    <property type="term" value="F:DNA-directed DNA polymerase activity"/>
    <property type="evidence" value="ECO:0007669"/>
    <property type="project" value="UniProtKB-KW"/>
</dbReference>
<evidence type="ECO:0000259" key="9">
    <source>
        <dbReference type="Pfam" id="PF03175"/>
    </source>
</evidence>
<evidence type="ECO:0000256" key="8">
    <source>
        <dbReference type="ARBA" id="ARBA00049244"/>
    </source>
</evidence>
<dbReference type="SUPFAM" id="SSF56672">
    <property type="entry name" value="DNA/RNA polymerases"/>
    <property type="match status" value="1"/>
</dbReference>
<evidence type="ECO:0000256" key="3">
    <source>
        <dbReference type="ARBA" id="ARBA00022679"/>
    </source>
</evidence>